<evidence type="ECO:0000313" key="2">
    <source>
        <dbReference type="EMBL" id="MCY6484027.1"/>
    </source>
</evidence>
<gene>
    <name evidence="2" type="ORF">OW763_06640</name>
</gene>
<sequence>MELYSINNLKSMEVIDINTGSKLGFIRDLKVDCENYRIISLIIPTEKSSWFDKNDYMEVMWDEIIRIGIDVILVSKRELSLDNK</sequence>
<name>A0ABT4D081_9CLOT</name>
<reference evidence="2" key="1">
    <citation type="submission" date="2022-12" db="EMBL/GenBank/DDBJ databases">
        <authorList>
            <person name="Wang J."/>
        </authorList>
    </citation>
    <scope>NUCLEOTIDE SEQUENCE</scope>
    <source>
        <strain evidence="2">HY-45-18</strain>
    </source>
</reference>
<dbReference type="Pfam" id="PF05239">
    <property type="entry name" value="PRC"/>
    <property type="match status" value="1"/>
</dbReference>
<dbReference type="PANTHER" id="PTHR40061">
    <property type="entry name" value="SPORULATION PROTEIN YLMC-RELATED"/>
    <property type="match status" value="1"/>
</dbReference>
<dbReference type="Proteomes" id="UP001078443">
    <property type="component" value="Unassembled WGS sequence"/>
</dbReference>
<dbReference type="EMBL" id="JAPQER010000002">
    <property type="protein sequence ID" value="MCY6484027.1"/>
    <property type="molecule type" value="Genomic_DNA"/>
</dbReference>
<dbReference type="PANTHER" id="PTHR40061:SF1">
    <property type="entry name" value="SPORULATION PROTEIN YLMC-RELATED"/>
    <property type="match status" value="1"/>
</dbReference>
<evidence type="ECO:0000313" key="3">
    <source>
        <dbReference type="Proteomes" id="UP001078443"/>
    </source>
</evidence>
<protein>
    <submittedName>
        <fullName evidence="2">YlmC/YmxH family sporulation protein</fullName>
    </submittedName>
</protein>
<dbReference type="Gene3D" id="2.30.30.240">
    <property type="entry name" value="PRC-barrel domain"/>
    <property type="match status" value="1"/>
</dbReference>
<organism evidence="2 3">
    <name type="scientific">Clostridium aestuarii</name>
    <dbReference type="NCBI Taxonomy" id="338193"/>
    <lineage>
        <taxon>Bacteria</taxon>
        <taxon>Bacillati</taxon>
        <taxon>Bacillota</taxon>
        <taxon>Clostridia</taxon>
        <taxon>Eubacteriales</taxon>
        <taxon>Clostridiaceae</taxon>
        <taxon>Clostridium</taxon>
    </lineage>
</organism>
<dbReference type="InterPro" id="IPR014238">
    <property type="entry name" value="Spore_YlmC/YmxH"/>
</dbReference>
<dbReference type="InterPro" id="IPR027275">
    <property type="entry name" value="PRC-brl_dom"/>
</dbReference>
<evidence type="ECO:0000259" key="1">
    <source>
        <dbReference type="Pfam" id="PF05239"/>
    </source>
</evidence>
<keyword evidence="3" id="KW-1185">Reference proteome</keyword>
<dbReference type="SUPFAM" id="SSF50346">
    <property type="entry name" value="PRC-barrel domain"/>
    <property type="match status" value="1"/>
</dbReference>
<proteinExistence type="predicted"/>
<dbReference type="RefSeq" id="WP_268040298.1">
    <property type="nucleotide sequence ID" value="NZ_JAPQER010000002.1"/>
</dbReference>
<dbReference type="InterPro" id="IPR011033">
    <property type="entry name" value="PRC_barrel-like_sf"/>
</dbReference>
<accession>A0ABT4D081</accession>
<dbReference type="NCBIfam" id="TIGR02888">
    <property type="entry name" value="spore_YlmC_YmxH"/>
    <property type="match status" value="1"/>
</dbReference>
<comment type="caution">
    <text evidence="2">The sequence shown here is derived from an EMBL/GenBank/DDBJ whole genome shotgun (WGS) entry which is preliminary data.</text>
</comment>
<feature type="domain" description="PRC-barrel" evidence="1">
    <location>
        <begin position="1"/>
        <end position="76"/>
    </location>
</feature>